<evidence type="ECO:0000313" key="2">
    <source>
        <dbReference type="Proteomes" id="UP000789572"/>
    </source>
</evidence>
<proteinExistence type="predicted"/>
<sequence>MSSIYAELARLKFNTEQKSALLYYLTKTGEAEAQAEKTFTVCNNDEEKYAYLNLVLGGLSEKSRSTEIESVNLVTDDKISEPHLETEFVEKLKVDTFEEPVFGKYNPKDADLEKFAQKLNLDQLRKYGPPLTDEDIEKFYGSHVLIIDGKLVRYGSELSGEEYHKLVTEHPGALYGPVVQEVVCAKFSSIEDGTKKEWQARLPKRRGWSSLSTDATGYGGGNLMKKVSEPWGSLLWAMV</sequence>
<name>A0A9N8VRS7_9GLOM</name>
<dbReference type="EMBL" id="CAJVPJ010000027">
    <property type="protein sequence ID" value="CAG8460117.1"/>
    <property type="molecule type" value="Genomic_DNA"/>
</dbReference>
<accession>A0A9N8VRS7</accession>
<protein>
    <submittedName>
        <fullName evidence="1">3016_t:CDS:1</fullName>
    </submittedName>
</protein>
<organism evidence="1 2">
    <name type="scientific">Paraglomus occultum</name>
    <dbReference type="NCBI Taxonomy" id="144539"/>
    <lineage>
        <taxon>Eukaryota</taxon>
        <taxon>Fungi</taxon>
        <taxon>Fungi incertae sedis</taxon>
        <taxon>Mucoromycota</taxon>
        <taxon>Glomeromycotina</taxon>
        <taxon>Glomeromycetes</taxon>
        <taxon>Paraglomerales</taxon>
        <taxon>Paraglomeraceae</taxon>
        <taxon>Paraglomus</taxon>
    </lineage>
</organism>
<reference evidence="1" key="1">
    <citation type="submission" date="2021-06" db="EMBL/GenBank/DDBJ databases">
        <authorList>
            <person name="Kallberg Y."/>
            <person name="Tangrot J."/>
            <person name="Rosling A."/>
        </authorList>
    </citation>
    <scope>NUCLEOTIDE SEQUENCE</scope>
    <source>
        <strain evidence="1">IA702</strain>
    </source>
</reference>
<dbReference type="AlphaFoldDB" id="A0A9N8VRS7"/>
<gene>
    <name evidence="1" type="ORF">POCULU_LOCUS514</name>
</gene>
<comment type="caution">
    <text evidence="1">The sequence shown here is derived from an EMBL/GenBank/DDBJ whole genome shotgun (WGS) entry which is preliminary data.</text>
</comment>
<dbReference type="OrthoDB" id="2446883at2759"/>
<evidence type="ECO:0000313" key="1">
    <source>
        <dbReference type="EMBL" id="CAG8460117.1"/>
    </source>
</evidence>
<dbReference type="Proteomes" id="UP000789572">
    <property type="component" value="Unassembled WGS sequence"/>
</dbReference>
<keyword evidence="2" id="KW-1185">Reference proteome</keyword>